<evidence type="ECO:0000313" key="4">
    <source>
        <dbReference type="EMBL" id="KKP30697.1"/>
    </source>
</evidence>
<sequence>MTEEEIEVKKQAEKFARDNKKNIAKELTDQKIFPPDEFPVSVFMAGSPGAGKTESSKNLIEKLTKDKHCVLRIDPDELRPKFKEYNGTNSDLFIGAASIVVEKIQDLALKNKQSFIFDGTLSKLDISRNNIIRSLDKKRFVQIVYVYQSPLQAWNFVKAREIKDGRKVPKDAFIEEYFLARENVNKLKKEFDNSIKVDLVVKNIDGTDFSYRENVDIIDNYIMEKYTKDVLKTLIV</sequence>
<keyword evidence="2" id="KW-0067">ATP-binding</keyword>
<dbReference type="GO" id="GO:0016301">
    <property type="term" value="F:kinase activity"/>
    <property type="evidence" value="ECO:0007669"/>
    <property type="project" value="InterPro"/>
</dbReference>
<dbReference type="AlphaFoldDB" id="A0A0G0BI34"/>
<proteinExistence type="predicted"/>
<keyword evidence="1" id="KW-0547">Nucleotide-binding</keyword>
<evidence type="ECO:0000256" key="1">
    <source>
        <dbReference type="ARBA" id="ARBA00022741"/>
    </source>
</evidence>
<gene>
    <name evidence="4" type="ORF">UR19_C0001G0081</name>
</gene>
<dbReference type="GO" id="GO:0005524">
    <property type="term" value="F:ATP binding"/>
    <property type="evidence" value="ECO:0007669"/>
    <property type="project" value="UniProtKB-KW"/>
</dbReference>
<dbReference type="EMBL" id="LBOG01000001">
    <property type="protein sequence ID" value="KKP30697.1"/>
    <property type="molecule type" value="Genomic_DNA"/>
</dbReference>
<evidence type="ECO:0000313" key="5">
    <source>
        <dbReference type="Proteomes" id="UP000034934"/>
    </source>
</evidence>
<name>A0A0G0BI34_9BACT</name>
<evidence type="ECO:0000259" key="3">
    <source>
        <dbReference type="Pfam" id="PF06414"/>
    </source>
</evidence>
<feature type="domain" description="Zeta toxin" evidence="3">
    <location>
        <begin position="25"/>
        <end position="214"/>
    </location>
</feature>
<evidence type="ECO:0000256" key="2">
    <source>
        <dbReference type="ARBA" id="ARBA00022840"/>
    </source>
</evidence>
<dbReference type="PATRIC" id="fig|1618767.3.peg.82"/>
<dbReference type="Gene3D" id="3.40.50.300">
    <property type="entry name" value="P-loop containing nucleotide triphosphate hydrolases"/>
    <property type="match status" value="1"/>
</dbReference>
<dbReference type="InterPro" id="IPR010488">
    <property type="entry name" value="Zeta_toxin_domain"/>
</dbReference>
<dbReference type="SUPFAM" id="SSF52540">
    <property type="entry name" value="P-loop containing nucleoside triphosphate hydrolases"/>
    <property type="match status" value="1"/>
</dbReference>
<organism evidence="4 5">
    <name type="scientific">Candidatus Nomurabacteria bacterium GW2011_GWF1_31_48</name>
    <dbReference type="NCBI Taxonomy" id="1618767"/>
    <lineage>
        <taxon>Bacteria</taxon>
        <taxon>Candidatus Nomuraibacteriota</taxon>
    </lineage>
</organism>
<protein>
    <submittedName>
        <fullName evidence="4">AAA ATPase</fullName>
    </submittedName>
</protein>
<dbReference type="Pfam" id="PF06414">
    <property type="entry name" value="Zeta_toxin"/>
    <property type="match status" value="1"/>
</dbReference>
<accession>A0A0G0BI34</accession>
<reference evidence="4 5" key="1">
    <citation type="journal article" date="2015" name="Nature">
        <title>rRNA introns, odd ribosomes, and small enigmatic genomes across a large radiation of phyla.</title>
        <authorList>
            <person name="Brown C.T."/>
            <person name="Hug L.A."/>
            <person name="Thomas B.C."/>
            <person name="Sharon I."/>
            <person name="Castelle C.J."/>
            <person name="Singh A."/>
            <person name="Wilkins M.J."/>
            <person name="Williams K.H."/>
            <person name="Banfield J.F."/>
        </authorList>
    </citation>
    <scope>NUCLEOTIDE SEQUENCE [LARGE SCALE GENOMIC DNA]</scope>
</reference>
<comment type="caution">
    <text evidence="4">The sequence shown here is derived from an EMBL/GenBank/DDBJ whole genome shotgun (WGS) entry which is preliminary data.</text>
</comment>
<dbReference type="Proteomes" id="UP000034934">
    <property type="component" value="Unassembled WGS sequence"/>
</dbReference>
<dbReference type="InterPro" id="IPR027417">
    <property type="entry name" value="P-loop_NTPase"/>
</dbReference>